<proteinExistence type="predicted"/>
<dbReference type="GO" id="GO:0016757">
    <property type="term" value="F:glycosyltransferase activity"/>
    <property type="evidence" value="ECO:0007669"/>
    <property type="project" value="UniProtKB-KW"/>
</dbReference>
<dbReference type="PANTHER" id="PTHR12526:SF510">
    <property type="entry name" value="D-INOSITOL 3-PHOSPHATE GLYCOSYLTRANSFERASE"/>
    <property type="match status" value="1"/>
</dbReference>
<protein>
    <submittedName>
        <fullName evidence="4">Putative glycosyltransferase</fullName>
    </submittedName>
</protein>
<dbReference type="Pfam" id="PF00534">
    <property type="entry name" value="Glycos_transf_1"/>
    <property type="match status" value="1"/>
</dbReference>
<keyword evidence="2 4" id="KW-0808">Transferase</keyword>
<dbReference type="AlphaFoldDB" id="A3VAK8"/>
<sequence length="406" mass="44714">MAKTGTPDRRRLRIGFFVPWITKGRGGTENVGHMMANAMRQRGHDVTIFTFDDAKGPSCWPLDDGIDLIHLTEADDKQADDKMVLAVAAKSLDLLVGLHMNRTFCRYVRCAQKVGVPIVLSEHIDPRFPKWLDVFDPAEREISFAGATLIHLLVEPFRDSLHESLHDRIRIVPNTIAPPAKMATPGADRSRKSILAVSRLVPRKNVDTLIRAFATLARAFPDWTLDIVGGGSMTGALKKQIRSLGLGSRVVLHGETSDPYPFFAAADIFAIPSFLEGFPMTVCEAMAHGLPVVGFETCNGVNTQVVHGETGMLADGVDPVASLAGALRPLMEDGDLRKRMGEAGQERYAGNYSNEVVFAMWEDMFYEAFDIGPVAPAPSRDEIIRLKLWEMVWGTAEVDTPVKKAF</sequence>
<dbReference type="PANTHER" id="PTHR12526">
    <property type="entry name" value="GLYCOSYLTRANSFERASE"/>
    <property type="match status" value="1"/>
</dbReference>
<evidence type="ECO:0000313" key="5">
    <source>
        <dbReference type="Proteomes" id="UP000002931"/>
    </source>
</evidence>
<evidence type="ECO:0000256" key="2">
    <source>
        <dbReference type="ARBA" id="ARBA00022679"/>
    </source>
</evidence>
<reference evidence="4 5" key="1">
    <citation type="journal article" date="2010" name="J. Bacteriol.">
        <title>Genome sequences of Pelagibaca bermudensis HTCC2601T and Maritimibacter alkaliphilus HTCC2654T, the type strains of two marine Roseobacter genera.</title>
        <authorList>
            <person name="Thrash J.C."/>
            <person name="Cho J.C."/>
            <person name="Ferriera S."/>
            <person name="Johnson J."/>
            <person name="Vergin K.L."/>
            <person name="Giovannoni S.J."/>
        </authorList>
    </citation>
    <scope>NUCLEOTIDE SEQUENCE [LARGE SCALE GENOMIC DNA]</scope>
    <source>
        <strain evidence="4 5">HTCC2654</strain>
    </source>
</reference>
<keyword evidence="5" id="KW-1185">Reference proteome</keyword>
<dbReference type="RefSeq" id="WP_008334938.1">
    <property type="nucleotide sequence ID" value="NZ_CH902578.1"/>
</dbReference>
<organism evidence="4 5">
    <name type="scientific">Maritimibacter alkaliphilus HTCC2654</name>
    <dbReference type="NCBI Taxonomy" id="314271"/>
    <lineage>
        <taxon>Bacteria</taxon>
        <taxon>Pseudomonadati</taxon>
        <taxon>Pseudomonadota</taxon>
        <taxon>Alphaproteobacteria</taxon>
        <taxon>Rhodobacterales</taxon>
        <taxon>Roseobacteraceae</taxon>
        <taxon>Maritimibacter</taxon>
    </lineage>
</organism>
<dbReference type="HOGENOM" id="CLU_009583_0_0_5"/>
<keyword evidence="1" id="KW-0328">Glycosyltransferase</keyword>
<dbReference type="Gene3D" id="3.40.50.2000">
    <property type="entry name" value="Glycogen Phosphorylase B"/>
    <property type="match status" value="2"/>
</dbReference>
<dbReference type="STRING" id="314271.RB2654_20238"/>
<evidence type="ECO:0000259" key="3">
    <source>
        <dbReference type="Pfam" id="PF00534"/>
    </source>
</evidence>
<accession>A3VAK8</accession>
<name>A3VAK8_9RHOB</name>
<feature type="domain" description="Glycosyl transferase family 1" evidence="3">
    <location>
        <begin position="186"/>
        <end position="347"/>
    </location>
</feature>
<gene>
    <name evidence="4" type="ORF">RB2654_20238</name>
</gene>
<dbReference type="eggNOG" id="COG0438">
    <property type="taxonomic scope" value="Bacteria"/>
</dbReference>
<dbReference type="SUPFAM" id="SSF53756">
    <property type="entry name" value="UDP-Glycosyltransferase/glycogen phosphorylase"/>
    <property type="match status" value="1"/>
</dbReference>
<dbReference type="Proteomes" id="UP000002931">
    <property type="component" value="Unassembled WGS sequence"/>
</dbReference>
<dbReference type="EMBL" id="AAMT01000001">
    <property type="protein sequence ID" value="EAQ14949.1"/>
    <property type="molecule type" value="Genomic_DNA"/>
</dbReference>
<dbReference type="OrthoDB" id="9790710at2"/>
<dbReference type="InterPro" id="IPR001296">
    <property type="entry name" value="Glyco_trans_1"/>
</dbReference>
<comment type="caution">
    <text evidence="4">The sequence shown here is derived from an EMBL/GenBank/DDBJ whole genome shotgun (WGS) entry which is preliminary data.</text>
</comment>
<evidence type="ECO:0000256" key="1">
    <source>
        <dbReference type="ARBA" id="ARBA00022676"/>
    </source>
</evidence>
<evidence type="ECO:0000313" key="4">
    <source>
        <dbReference type="EMBL" id="EAQ14949.1"/>
    </source>
</evidence>